<sequence length="68" mass="7003">MSKSLTAPGVQPLSLAGDNVAPHVAAADVDKFMALANAGVLAGKNTPCNAVQDNFSLRHDTRTQLITA</sequence>
<reference evidence="1" key="1">
    <citation type="submission" date="2020-11" db="EMBL/GenBank/DDBJ databases">
        <title>Sequencing the genomes of 1000 actinobacteria strains.</title>
        <authorList>
            <person name="Klenk H.-P."/>
        </authorList>
    </citation>
    <scope>NUCLEOTIDE SEQUENCE</scope>
    <source>
        <strain evidence="1">DSM 45356</strain>
    </source>
</reference>
<organism evidence="1 2">
    <name type="scientific">Longispora fulva</name>
    <dbReference type="NCBI Taxonomy" id="619741"/>
    <lineage>
        <taxon>Bacteria</taxon>
        <taxon>Bacillati</taxon>
        <taxon>Actinomycetota</taxon>
        <taxon>Actinomycetes</taxon>
        <taxon>Micromonosporales</taxon>
        <taxon>Micromonosporaceae</taxon>
        <taxon>Longispora</taxon>
    </lineage>
</organism>
<dbReference type="EMBL" id="JADOUF010000001">
    <property type="protein sequence ID" value="MBG6138341.1"/>
    <property type="molecule type" value="Genomic_DNA"/>
</dbReference>
<evidence type="ECO:0000313" key="2">
    <source>
        <dbReference type="Proteomes" id="UP000622552"/>
    </source>
</evidence>
<proteinExistence type="predicted"/>
<dbReference type="RefSeq" id="WP_197005115.1">
    <property type="nucleotide sequence ID" value="NZ_BONS01000017.1"/>
</dbReference>
<dbReference type="AlphaFoldDB" id="A0A8J7GHW9"/>
<dbReference type="Proteomes" id="UP000622552">
    <property type="component" value="Unassembled WGS sequence"/>
</dbReference>
<comment type="caution">
    <text evidence="1">The sequence shown here is derived from an EMBL/GenBank/DDBJ whole genome shotgun (WGS) entry which is preliminary data.</text>
</comment>
<evidence type="ECO:0000313" key="1">
    <source>
        <dbReference type="EMBL" id="MBG6138341.1"/>
    </source>
</evidence>
<protein>
    <submittedName>
        <fullName evidence="1">Uncharacterized protein</fullName>
    </submittedName>
</protein>
<accession>A0A8J7GHW9</accession>
<keyword evidence="2" id="KW-1185">Reference proteome</keyword>
<name>A0A8J7GHW9_9ACTN</name>
<gene>
    <name evidence="1" type="ORF">IW245_004535</name>
</gene>